<dbReference type="Proteomes" id="UP000186216">
    <property type="component" value="Unassembled WGS sequence"/>
</dbReference>
<dbReference type="Proteomes" id="UP001215549">
    <property type="component" value="Chromosome"/>
</dbReference>
<reference evidence="2 4" key="1">
    <citation type="submission" date="2017-01" db="EMBL/GenBank/DDBJ databases">
        <authorList>
            <person name="Varghese N."/>
            <person name="Submissions S."/>
        </authorList>
    </citation>
    <scope>NUCLEOTIDE SEQUENCE [LARGE SCALE GENOMIC DNA]</scope>
    <source>
        <strain evidence="2 4">DSM 18447</strain>
    </source>
</reference>
<proteinExistence type="predicted"/>
<keyword evidence="5" id="KW-1185">Reference proteome</keyword>
<dbReference type="InterPro" id="IPR028992">
    <property type="entry name" value="Hedgehog/Intein_dom"/>
</dbReference>
<gene>
    <name evidence="3" type="ORF">JHX88_14420</name>
    <name evidence="2" type="ORF">SAMN05421772_1083</name>
</gene>
<dbReference type="SMART" id="SM00306">
    <property type="entry name" value="HintN"/>
    <property type="match status" value="1"/>
</dbReference>
<organism evidence="2 4">
    <name type="scientific">Paracoccus saliphilus</name>
    <dbReference type="NCBI Taxonomy" id="405559"/>
    <lineage>
        <taxon>Bacteria</taxon>
        <taxon>Pseudomonadati</taxon>
        <taxon>Pseudomonadota</taxon>
        <taxon>Alphaproteobacteria</taxon>
        <taxon>Rhodobacterales</taxon>
        <taxon>Paracoccaceae</taxon>
        <taxon>Paracoccus</taxon>
    </lineage>
</organism>
<evidence type="ECO:0000313" key="2">
    <source>
        <dbReference type="EMBL" id="SIS89859.1"/>
    </source>
</evidence>
<accession>A0AA45W517</accession>
<name>A0AA45W517_9RHOB</name>
<evidence type="ECO:0000313" key="5">
    <source>
        <dbReference type="Proteomes" id="UP001215549"/>
    </source>
</evidence>
<evidence type="ECO:0000313" key="3">
    <source>
        <dbReference type="EMBL" id="WCR02089.1"/>
    </source>
</evidence>
<evidence type="ECO:0000259" key="1">
    <source>
        <dbReference type="SMART" id="SM00306"/>
    </source>
</evidence>
<dbReference type="RefSeq" id="WP_084203153.1">
    <property type="nucleotide sequence ID" value="NZ_CP067140.1"/>
</dbReference>
<evidence type="ECO:0000313" key="4">
    <source>
        <dbReference type="Proteomes" id="UP000186216"/>
    </source>
</evidence>
<dbReference type="AlphaFoldDB" id="A0AA45W517"/>
<dbReference type="SUPFAM" id="SSF51294">
    <property type="entry name" value="Hedgehog/intein (Hint) domain"/>
    <property type="match status" value="1"/>
</dbReference>
<dbReference type="InterPro" id="IPR036844">
    <property type="entry name" value="Hint_dom_sf"/>
</dbReference>
<dbReference type="Pfam" id="PF13403">
    <property type="entry name" value="Hint_2"/>
    <property type="match status" value="1"/>
</dbReference>
<dbReference type="EMBL" id="FTOU01000008">
    <property type="protein sequence ID" value="SIS89859.1"/>
    <property type="molecule type" value="Genomic_DNA"/>
</dbReference>
<feature type="domain" description="Hint" evidence="1">
    <location>
        <begin position="193"/>
        <end position="309"/>
    </location>
</feature>
<dbReference type="Gene3D" id="2.170.16.10">
    <property type="entry name" value="Hedgehog/Intein (Hint) domain"/>
    <property type="match status" value="1"/>
</dbReference>
<dbReference type="InterPro" id="IPR003587">
    <property type="entry name" value="Hint_dom_N"/>
</dbReference>
<dbReference type="EMBL" id="CP067140">
    <property type="protein sequence ID" value="WCR02089.1"/>
    <property type="molecule type" value="Genomic_DNA"/>
</dbReference>
<sequence length="406" mass="45420">MTIYNIHVIYLGNVGIEDWDTDSSTSRPNPLENINSFIGYDSSAEFGDTLWKQAETATIDSNIDEIRDLVYEDSTYTPGGPYANKDWEISYFDDSATITWSGGEAQYIDSFAAIELAVTFADDPENPVSGTARFLQTQAGDTFLLSYDHNSEDIFGYEFDIASRPIASLEVVDIGFETIGNIYGTEYDDQPFATCFTRGTLISTCDSEHPIEALSIGDLVHTRDSGMQPVRWIGTRHFTEADLDAAPNLRPIRIKKESLGGDTPFRDLIVSPQHRVLVRNKIAMRMFGEPEVLIAAKHLTEIDGIDVADDLQGVEYFHILFDRHQIVRSNGAETESMYTGKMALKSIPREQIEEIFAIFPELRHMSEDESTAPARFLVPGRKARKLAIRARKNSCELYDGVLPSAP</sequence>
<reference evidence="3 5" key="2">
    <citation type="submission" date="2021-01" db="EMBL/GenBank/DDBJ databases">
        <title>Biogeographic distribution of Paracoccus.</title>
        <authorList>
            <person name="Hollensteiner J."/>
            <person name="Leineberger J."/>
            <person name="Brinkhoff T."/>
            <person name="Daniel R."/>
        </authorList>
    </citation>
    <scope>NUCLEOTIDE SEQUENCE [LARGE SCALE GENOMIC DNA]</scope>
    <source>
        <strain evidence="3 5">DSM 18447</strain>
    </source>
</reference>
<protein>
    <submittedName>
        <fullName evidence="2">Hint domain-containing protein</fullName>
    </submittedName>
</protein>